<evidence type="ECO:0000256" key="1">
    <source>
        <dbReference type="SAM" id="MobiDB-lite"/>
    </source>
</evidence>
<evidence type="ECO:0000313" key="2">
    <source>
        <dbReference type="EMBL" id="KAK7269552.1"/>
    </source>
</evidence>
<dbReference type="EMBL" id="JAYWIO010000004">
    <property type="protein sequence ID" value="KAK7269552.1"/>
    <property type="molecule type" value="Genomic_DNA"/>
</dbReference>
<name>A0AAN9F423_CROPI</name>
<dbReference type="Proteomes" id="UP001372338">
    <property type="component" value="Unassembled WGS sequence"/>
</dbReference>
<gene>
    <name evidence="2" type="ORF">RIF29_22283</name>
</gene>
<organism evidence="2 3">
    <name type="scientific">Crotalaria pallida</name>
    <name type="common">Smooth rattlebox</name>
    <name type="synonym">Crotalaria striata</name>
    <dbReference type="NCBI Taxonomy" id="3830"/>
    <lineage>
        <taxon>Eukaryota</taxon>
        <taxon>Viridiplantae</taxon>
        <taxon>Streptophyta</taxon>
        <taxon>Embryophyta</taxon>
        <taxon>Tracheophyta</taxon>
        <taxon>Spermatophyta</taxon>
        <taxon>Magnoliopsida</taxon>
        <taxon>eudicotyledons</taxon>
        <taxon>Gunneridae</taxon>
        <taxon>Pentapetalae</taxon>
        <taxon>rosids</taxon>
        <taxon>fabids</taxon>
        <taxon>Fabales</taxon>
        <taxon>Fabaceae</taxon>
        <taxon>Papilionoideae</taxon>
        <taxon>50 kb inversion clade</taxon>
        <taxon>genistoids sensu lato</taxon>
        <taxon>core genistoids</taxon>
        <taxon>Crotalarieae</taxon>
        <taxon>Crotalaria</taxon>
    </lineage>
</organism>
<accession>A0AAN9F423</accession>
<reference evidence="2 3" key="1">
    <citation type="submission" date="2024-01" db="EMBL/GenBank/DDBJ databases">
        <title>The genomes of 5 underutilized Papilionoideae crops provide insights into root nodulation and disease resistanc.</title>
        <authorList>
            <person name="Yuan L."/>
        </authorList>
    </citation>
    <scope>NUCLEOTIDE SEQUENCE [LARGE SCALE GENOMIC DNA]</scope>
    <source>
        <strain evidence="2">ZHUSHIDOU_FW_LH</strain>
        <tissue evidence="2">Leaf</tissue>
    </source>
</reference>
<protein>
    <submittedName>
        <fullName evidence="2">Uncharacterized protein</fullName>
    </submittedName>
</protein>
<feature type="region of interest" description="Disordered" evidence="1">
    <location>
        <begin position="30"/>
        <end position="54"/>
    </location>
</feature>
<sequence length="75" mass="8736">MDSSSFSLQIHHCFNLLNFLSGENPNNTKNCQRVSRQNKVRRGEEDQQQQQQTCPCERAKTEEEDLVTLFVCCRS</sequence>
<evidence type="ECO:0000313" key="3">
    <source>
        <dbReference type="Proteomes" id="UP001372338"/>
    </source>
</evidence>
<proteinExistence type="predicted"/>
<comment type="caution">
    <text evidence="2">The sequence shown here is derived from an EMBL/GenBank/DDBJ whole genome shotgun (WGS) entry which is preliminary data.</text>
</comment>
<keyword evidence="3" id="KW-1185">Reference proteome</keyword>
<dbReference type="AlphaFoldDB" id="A0AAN9F423"/>